<dbReference type="SUPFAM" id="SSF55729">
    <property type="entry name" value="Acyl-CoA N-acyltransferases (Nat)"/>
    <property type="match status" value="1"/>
</dbReference>
<dbReference type="InterPro" id="IPR050832">
    <property type="entry name" value="Bact_Acetyltransf"/>
</dbReference>
<dbReference type="HOGENOM" id="CLU_013985_18_2_11"/>
<keyword evidence="2" id="KW-0012">Acyltransferase</keyword>
<organism evidence="4 5">
    <name type="scientific">Streptomyces pristinaespiralis (strain ATCC 25486 / DSM 40338 / CBS 914.69 / JCM 4507 / KCC S-0507 / NBRC 13074 / NRRL 2958 / 5647)</name>
    <dbReference type="NCBI Taxonomy" id="457429"/>
    <lineage>
        <taxon>Bacteria</taxon>
        <taxon>Bacillati</taxon>
        <taxon>Actinomycetota</taxon>
        <taxon>Actinomycetes</taxon>
        <taxon>Kitasatosporales</taxon>
        <taxon>Streptomycetaceae</taxon>
        <taxon>Streptomyces</taxon>
    </lineage>
</organism>
<dbReference type="AlphaFoldDB" id="D6X9C6"/>
<dbReference type="PANTHER" id="PTHR43877:SF1">
    <property type="entry name" value="ACETYLTRANSFERASE"/>
    <property type="match status" value="1"/>
</dbReference>
<reference evidence="5" key="1">
    <citation type="submission" date="2008-02" db="EMBL/GenBank/DDBJ databases">
        <authorList>
            <consortium name="The Broad Institute Genome Sequencing Platform"/>
            <person name="Fischbach M."/>
            <person name="Ward D."/>
            <person name="Young S."/>
            <person name="Jaffe D."/>
            <person name="Gnerre S."/>
            <person name="Berlin A."/>
            <person name="Heiman D."/>
            <person name="Hepburn T."/>
            <person name="Sykes S."/>
            <person name="Alvarado L."/>
            <person name="Kodira C.D."/>
            <person name="Straight P."/>
            <person name="Clardy J."/>
            <person name="Hung D."/>
            <person name="Kolter R."/>
            <person name="Mekalanos J."/>
            <person name="Walker S."/>
            <person name="Walsh C.T."/>
            <person name="Lander E."/>
            <person name="Galagan J."/>
            <person name="Nusbaum C."/>
            <person name="Birren B."/>
        </authorList>
    </citation>
    <scope>NUCLEOTIDE SEQUENCE [LARGE SCALE GENOMIC DNA]</scope>
    <source>
        <strain evidence="5">ATCC 25486 / DSM 40338 / CBS 914.69 / JCM 4507 / NBRC 13074 / NRRL 2958 / 5647</strain>
    </source>
</reference>
<dbReference type="EMBL" id="CM000950">
    <property type="protein sequence ID" value="EFH31889.1"/>
    <property type="molecule type" value="Genomic_DNA"/>
</dbReference>
<dbReference type="Pfam" id="PF00583">
    <property type="entry name" value="Acetyltransf_1"/>
    <property type="match status" value="1"/>
</dbReference>
<dbReference type="GO" id="GO:0016747">
    <property type="term" value="F:acyltransferase activity, transferring groups other than amino-acyl groups"/>
    <property type="evidence" value="ECO:0007669"/>
    <property type="project" value="InterPro"/>
</dbReference>
<dbReference type="eggNOG" id="COG0456">
    <property type="taxonomic scope" value="Bacteria"/>
</dbReference>
<dbReference type="PANTHER" id="PTHR43877">
    <property type="entry name" value="AMINOALKYLPHOSPHONATE N-ACETYLTRANSFERASE-RELATED-RELATED"/>
    <property type="match status" value="1"/>
</dbReference>
<evidence type="ECO:0000256" key="2">
    <source>
        <dbReference type="ARBA" id="ARBA00023315"/>
    </source>
</evidence>
<feature type="domain" description="N-acetyltransferase" evidence="3">
    <location>
        <begin position="10"/>
        <end position="164"/>
    </location>
</feature>
<name>D6X9C6_STRE2</name>
<keyword evidence="5" id="KW-1185">Reference proteome</keyword>
<evidence type="ECO:0000256" key="1">
    <source>
        <dbReference type="ARBA" id="ARBA00022679"/>
    </source>
</evidence>
<reference evidence="5" key="2">
    <citation type="submission" date="2009-10" db="EMBL/GenBank/DDBJ databases">
        <title>The genome sequence of Streptomyces pristinaespiralis strain ATCC 25486.</title>
        <authorList>
            <consortium name="The Broad Institute Genome Sequencing Platform"/>
            <consortium name="Broad Institute Microbial Sequencing Center"/>
            <person name="Fischbach M."/>
            <person name="Godfrey P."/>
            <person name="Ward D."/>
            <person name="Young S."/>
            <person name="Zeng Q."/>
            <person name="Koehrsen M."/>
            <person name="Alvarado L."/>
            <person name="Berlin A.M."/>
            <person name="Bochicchio J."/>
            <person name="Borenstein D."/>
            <person name="Chapman S.B."/>
            <person name="Chen Z."/>
            <person name="Engels R."/>
            <person name="Freedman E."/>
            <person name="Gellesch M."/>
            <person name="Goldberg J."/>
            <person name="Griggs A."/>
            <person name="Gujja S."/>
            <person name="Heilman E.R."/>
            <person name="Heiman D.I."/>
            <person name="Hepburn T.A."/>
            <person name="Howarth C."/>
            <person name="Jen D."/>
            <person name="Larson L."/>
            <person name="Lewis B."/>
            <person name="Mehta T."/>
            <person name="Park D."/>
            <person name="Pearson M."/>
            <person name="Richards J."/>
            <person name="Roberts A."/>
            <person name="Saif S."/>
            <person name="Shea T.D."/>
            <person name="Shenoy N."/>
            <person name="Sisk P."/>
            <person name="Stolte C."/>
            <person name="Sykes S.N."/>
            <person name="Thomson T."/>
            <person name="Walk T."/>
            <person name="White J."/>
            <person name="Yandava C."/>
            <person name="Straight P."/>
            <person name="Clardy J."/>
            <person name="Hung D."/>
            <person name="Kolter R."/>
            <person name="Mekalanos J."/>
            <person name="Walker S."/>
            <person name="Walsh C.T."/>
            <person name="Wieland-Brown L.C."/>
            <person name="Haas B."/>
            <person name="Nusbaum C."/>
            <person name="Birren B."/>
        </authorList>
    </citation>
    <scope>NUCLEOTIDE SEQUENCE [LARGE SCALE GENOMIC DNA]</scope>
    <source>
        <strain evidence="5">ATCC 25486 / DSM 40338 / CBS 914.69 / JCM 4507 / NBRC 13074 / NRRL 2958 / 5647</strain>
    </source>
</reference>
<dbReference type="Proteomes" id="UP000002805">
    <property type="component" value="Chromosome"/>
</dbReference>
<dbReference type="InterPro" id="IPR016181">
    <property type="entry name" value="Acyl_CoA_acyltransferase"/>
</dbReference>
<keyword evidence="1" id="KW-0808">Transferase</keyword>
<proteinExistence type="predicted"/>
<sequence>MPARGRVPQHMIRTATLADLDAIAALHAEARATYYRGHIPDEAFDGPAERARNRAGWERAIGQGRVLCAERDGVVAGTAAFGEVDGVMTLSQLHVAPARWRAGVGTELHAACVEAWRGAGVRSARLEVFQENERAQAFYARHGWYPDPDEPLAGNHLVLRFTVPADE</sequence>
<protein>
    <submittedName>
        <fullName evidence="4">Predicted protein</fullName>
    </submittedName>
</protein>
<evidence type="ECO:0000313" key="4">
    <source>
        <dbReference type="EMBL" id="EFH31889.1"/>
    </source>
</evidence>
<evidence type="ECO:0000313" key="5">
    <source>
        <dbReference type="Proteomes" id="UP000002805"/>
    </source>
</evidence>
<dbReference type="PROSITE" id="PS51186">
    <property type="entry name" value="GNAT"/>
    <property type="match status" value="1"/>
</dbReference>
<dbReference type="Gene3D" id="3.40.630.30">
    <property type="match status" value="1"/>
</dbReference>
<gene>
    <name evidence="4" type="ORF">SSDG_07147</name>
</gene>
<dbReference type="CDD" id="cd04301">
    <property type="entry name" value="NAT_SF"/>
    <property type="match status" value="1"/>
</dbReference>
<accession>D6X9C6</accession>
<evidence type="ECO:0000259" key="3">
    <source>
        <dbReference type="PROSITE" id="PS51186"/>
    </source>
</evidence>
<dbReference type="InterPro" id="IPR000182">
    <property type="entry name" value="GNAT_dom"/>
</dbReference>